<name>A0AAE2SG15_9BACT</name>
<organism evidence="1 2">
    <name type="scientific">Oceaniferula flava</name>
    <dbReference type="NCBI Taxonomy" id="2800421"/>
    <lineage>
        <taxon>Bacteria</taxon>
        <taxon>Pseudomonadati</taxon>
        <taxon>Verrucomicrobiota</taxon>
        <taxon>Verrucomicrobiia</taxon>
        <taxon>Verrucomicrobiales</taxon>
        <taxon>Verrucomicrobiaceae</taxon>
        <taxon>Oceaniferula</taxon>
    </lineage>
</organism>
<accession>A0AAE2SG15</accession>
<proteinExistence type="predicted"/>
<evidence type="ECO:0000313" key="2">
    <source>
        <dbReference type="Proteomes" id="UP000634206"/>
    </source>
</evidence>
<dbReference type="AlphaFoldDB" id="A0AAE2SG15"/>
<comment type="caution">
    <text evidence="1">The sequence shown here is derived from an EMBL/GenBank/DDBJ whole genome shotgun (WGS) entry which is preliminary data.</text>
</comment>
<dbReference type="Proteomes" id="UP000634206">
    <property type="component" value="Unassembled WGS sequence"/>
</dbReference>
<dbReference type="RefSeq" id="WP_309490914.1">
    <property type="nucleotide sequence ID" value="NZ_JAENIG010000012.1"/>
</dbReference>
<reference evidence="1" key="1">
    <citation type="submission" date="2021-01" db="EMBL/GenBank/DDBJ databases">
        <title>Modified the classification status of verrucomicrobia.</title>
        <authorList>
            <person name="Feng X."/>
        </authorList>
    </citation>
    <scope>NUCLEOTIDE SEQUENCE</scope>
    <source>
        <strain evidence="1">5K15</strain>
    </source>
</reference>
<dbReference type="EMBL" id="JAENIG010000012">
    <property type="protein sequence ID" value="MBK1856292.1"/>
    <property type="molecule type" value="Genomic_DNA"/>
</dbReference>
<sequence>MKTALPDLSPMMPVVEGFSHPRWDLIFDCVNAVVPEAKKPAAWTAVERQWLEKLCGDLGADYRVYESKHFLLVSETPPRLAKGSCKFFEKALGLILKYLPGVAKNAALGKQIVLKFSDEDDYNRYTLHFFEDGTHPMSGGMCITSGGCLHYAFPVDPENPSGYRTTLVHELTHGCLNDWPLPVWLNEALAMRMEQVICGTPPMPLDRFILNQHRSHWTAQTMQQFWSGESWNLADQGFQLSYGLAQIIWNKIENEMRAPQSMILDFITRATQADAGEAACREVFDLSLGDFVEDFLGEGEWSPPPSP</sequence>
<keyword evidence="2" id="KW-1185">Reference proteome</keyword>
<evidence type="ECO:0000313" key="1">
    <source>
        <dbReference type="EMBL" id="MBK1856292.1"/>
    </source>
</evidence>
<gene>
    <name evidence="1" type="ORF">JIN83_15070</name>
</gene>
<protein>
    <submittedName>
        <fullName evidence="1">Uncharacterized protein</fullName>
    </submittedName>
</protein>